<name>A0A9J5XQP8_SOLCO</name>
<keyword evidence="2" id="KW-1185">Reference proteome</keyword>
<evidence type="ECO:0000313" key="2">
    <source>
        <dbReference type="Proteomes" id="UP000824120"/>
    </source>
</evidence>
<dbReference type="AlphaFoldDB" id="A0A9J5XQP8"/>
<organism evidence="1 2">
    <name type="scientific">Solanum commersonii</name>
    <name type="common">Commerson's wild potato</name>
    <name type="synonym">Commerson's nightshade</name>
    <dbReference type="NCBI Taxonomy" id="4109"/>
    <lineage>
        <taxon>Eukaryota</taxon>
        <taxon>Viridiplantae</taxon>
        <taxon>Streptophyta</taxon>
        <taxon>Embryophyta</taxon>
        <taxon>Tracheophyta</taxon>
        <taxon>Spermatophyta</taxon>
        <taxon>Magnoliopsida</taxon>
        <taxon>eudicotyledons</taxon>
        <taxon>Gunneridae</taxon>
        <taxon>Pentapetalae</taxon>
        <taxon>asterids</taxon>
        <taxon>lamiids</taxon>
        <taxon>Solanales</taxon>
        <taxon>Solanaceae</taxon>
        <taxon>Solanoideae</taxon>
        <taxon>Solaneae</taxon>
        <taxon>Solanum</taxon>
    </lineage>
</organism>
<comment type="caution">
    <text evidence="1">The sequence shown here is derived from an EMBL/GenBank/DDBJ whole genome shotgun (WGS) entry which is preliminary data.</text>
</comment>
<sequence length="101" mass="12279">MLRGLFIFAGEPVSTRHWCRCECGVRVGFGQSDLDTLTRAEKKIWGKANQFPTTSSERRRSYTKSLKKYQRKREKKKRRSFFLKKYRKYNFFIFFEKVESF</sequence>
<proteinExistence type="predicted"/>
<dbReference type="EMBL" id="JACXVP010000008">
    <property type="protein sequence ID" value="KAG5589294.1"/>
    <property type="molecule type" value="Genomic_DNA"/>
</dbReference>
<evidence type="ECO:0000313" key="1">
    <source>
        <dbReference type="EMBL" id="KAG5589294.1"/>
    </source>
</evidence>
<reference evidence="1 2" key="1">
    <citation type="submission" date="2020-09" db="EMBL/GenBank/DDBJ databases">
        <title>De no assembly of potato wild relative species, Solanum commersonii.</title>
        <authorList>
            <person name="Cho K."/>
        </authorList>
    </citation>
    <scope>NUCLEOTIDE SEQUENCE [LARGE SCALE GENOMIC DNA]</scope>
    <source>
        <strain evidence="1">LZ3.2</strain>
        <tissue evidence="1">Leaf</tissue>
    </source>
</reference>
<dbReference type="Proteomes" id="UP000824120">
    <property type="component" value="Chromosome 8"/>
</dbReference>
<accession>A0A9J5XQP8</accession>
<protein>
    <submittedName>
        <fullName evidence="1">Uncharacterized protein</fullName>
    </submittedName>
</protein>
<gene>
    <name evidence="1" type="ORF">H5410_039808</name>
</gene>